<evidence type="ECO:0000313" key="3">
    <source>
        <dbReference type="Proteomes" id="UP000249723"/>
    </source>
</evidence>
<dbReference type="Proteomes" id="UP000249723">
    <property type="component" value="Unassembled WGS sequence"/>
</dbReference>
<proteinExistence type="predicted"/>
<evidence type="ECO:0000313" key="2">
    <source>
        <dbReference type="EMBL" id="SCZ87540.1"/>
    </source>
</evidence>
<name>A0A2X0L5B1_9BASI</name>
<keyword evidence="3" id="KW-1185">Reference proteome</keyword>
<dbReference type="InterPro" id="IPR019734">
    <property type="entry name" value="TPR_rpt"/>
</dbReference>
<feature type="compositionally biased region" description="Low complexity" evidence="1">
    <location>
        <begin position="840"/>
        <end position="856"/>
    </location>
</feature>
<dbReference type="OrthoDB" id="2535562at2759"/>
<feature type="compositionally biased region" description="Polar residues" evidence="1">
    <location>
        <begin position="30"/>
        <end position="59"/>
    </location>
</feature>
<sequence>MQSSLQSLRESVHDSDCMLELSDQLPDRSLPSSPRHGSTCSARLSGATRSSQEPGTATRNLIEESQSRRHASSRSVTRPRSNPSRPDSVTSTRPTTPELRHPSRAPSKQSLQHECFTPSISTSDSWDEDETSYSQARQRLDAYSQYFDSQYDGEDDNLAHACSQLGPASSEYAASHDDRRVNTESKPFDIHVESDLYATSARARDSELPSVWSSREVQALADEMPQPPHLRKWLNDLAALNASPRDREVPVSSSSVCDHPSFLDVFFGTAAYGLLGRREQIRGYGSLLSDAASLISEATNSRAVDSLFRTAPEATPRSAWSLASCSSRELEDDPLLPGDYSFDTEEPSGYLESVSEATDEALSSIIHAKQVNASQSESTLSGSLVSLPAKGIGAWRLVSLALAVGWTATIARPYWTSDRAALQEAAQTLSAILLEEVAVSMISAPVEEVVVAVLPGDTESPSTMLLITLVFGAVIIPFMTAHHRQQPKGGSSPPEKGSPEAENADCMTEAIEAYTRGHLQKAKVLFERVATGTPEQNRDALEYQARTLYRIGRVQDSEKCYSEAWELFHRVIETDKLSGCESSSATAKASMGRTMFRQGKIDGARIMLEQALKLDSKLAYAHEYLAKVIASMQLGAKGELTVLGHLKEALRIDPDRYTARAFLGEWLHLNCKGLTGKKTSTRLRLAEEALEHVVTTRPDHVSAYARLALLARTRGDREVELAHWKRVLSIREEGFYDFDLSNETNDHARGDTLIVSICLGLDVARETERLERIRLLSDALSKPSRANALLRLLQSIAIIHTSRDLSPKTVKIVFGAENGKVAASDSEDSKTIKGSESPVAANTRSRSRKSSASAAMAVKEPLQTLATAKQILENEEASLRGQIRQGTPRDKVELHGLLALALYGLGKSAEAKEHVKCYHYWSQLKAIATDETAATPSDLNATQREMALRCEMIGRALLEMAVMT</sequence>
<protein>
    <submittedName>
        <fullName evidence="2">BZ3500_MvSof-1268-A1-R1_Chr2-2g05006 protein</fullName>
    </submittedName>
</protein>
<dbReference type="SMART" id="SM00028">
    <property type="entry name" value="TPR"/>
    <property type="match status" value="3"/>
</dbReference>
<dbReference type="EMBL" id="FMWP01000010">
    <property type="protein sequence ID" value="SCZ87540.1"/>
    <property type="molecule type" value="Genomic_DNA"/>
</dbReference>
<dbReference type="InterPro" id="IPR011990">
    <property type="entry name" value="TPR-like_helical_dom_sf"/>
</dbReference>
<dbReference type="AlphaFoldDB" id="A0A2X0L5B1"/>
<feature type="region of interest" description="Disordered" evidence="1">
    <location>
        <begin position="825"/>
        <end position="856"/>
    </location>
</feature>
<dbReference type="Gene3D" id="1.25.40.10">
    <property type="entry name" value="Tetratricopeptide repeat domain"/>
    <property type="match status" value="2"/>
</dbReference>
<feature type="region of interest" description="Disordered" evidence="1">
    <location>
        <begin position="1"/>
        <end position="133"/>
    </location>
</feature>
<evidence type="ECO:0000256" key="1">
    <source>
        <dbReference type="SAM" id="MobiDB-lite"/>
    </source>
</evidence>
<dbReference type="SUPFAM" id="SSF48452">
    <property type="entry name" value="TPR-like"/>
    <property type="match status" value="1"/>
</dbReference>
<reference evidence="3" key="1">
    <citation type="submission" date="2016-10" db="EMBL/GenBank/DDBJ databases">
        <authorList>
            <person name="Jeantristanb JTB J.-T."/>
            <person name="Ricardo R."/>
        </authorList>
    </citation>
    <scope>NUCLEOTIDE SEQUENCE [LARGE SCALE GENOMIC DNA]</scope>
</reference>
<accession>A0A2X0L5B1</accession>
<feature type="compositionally biased region" description="Polar residues" evidence="1">
    <location>
        <begin position="73"/>
        <end position="95"/>
    </location>
</feature>
<organism evidence="2 3">
    <name type="scientific">Microbotryum saponariae</name>
    <dbReference type="NCBI Taxonomy" id="289078"/>
    <lineage>
        <taxon>Eukaryota</taxon>
        <taxon>Fungi</taxon>
        <taxon>Dikarya</taxon>
        <taxon>Basidiomycota</taxon>
        <taxon>Pucciniomycotina</taxon>
        <taxon>Microbotryomycetes</taxon>
        <taxon>Microbotryales</taxon>
        <taxon>Microbotryaceae</taxon>
        <taxon>Microbotryum</taxon>
    </lineage>
</organism>
<gene>
    <name evidence="2" type="ORF">BZ3500_MVSOF-1268-A1-R1_CHR2-2G05006</name>
</gene>